<protein>
    <recommendedName>
        <fullName evidence="4">N-acetyl sugar amidotransferase</fullName>
    </recommendedName>
</protein>
<dbReference type="EMBL" id="JARBWL010000001">
    <property type="protein sequence ID" value="MDI2590210.1"/>
    <property type="molecule type" value="Genomic_DNA"/>
</dbReference>
<dbReference type="InterPro" id="IPR014729">
    <property type="entry name" value="Rossmann-like_a/b/a_fold"/>
</dbReference>
<dbReference type="RefSeq" id="WP_282314920.1">
    <property type="nucleotide sequence ID" value="NZ_JARBWL010000001.1"/>
</dbReference>
<organism evidence="2 3">
    <name type="scientific">Pseudomonas fungipugnans</name>
    <dbReference type="NCBI Taxonomy" id="3024217"/>
    <lineage>
        <taxon>Bacteria</taxon>
        <taxon>Pseudomonadati</taxon>
        <taxon>Pseudomonadota</taxon>
        <taxon>Gammaproteobacteria</taxon>
        <taxon>Pseudomonadales</taxon>
        <taxon>Pseudomonadaceae</taxon>
        <taxon>Pseudomonas</taxon>
    </lineage>
</organism>
<evidence type="ECO:0000256" key="1">
    <source>
        <dbReference type="SAM" id="MobiDB-lite"/>
    </source>
</evidence>
<dbReference type="SUPFAM" id="SSF52402">
    <property type="entry name" value="Adenine nucleotide alpha hydrolases-like"/>
    <property type="match status" value="1"/>
</dbReference>
<name>A0ABT6QH52_9PSED</name>
<feature type="region of interest" description="Disordered" evidence="1">
    <location>
        <begin position="349"/>
        <end position="373"/>
    </location>
</feature>
<evidence type="ECO:0000313" key="2">
    <source>
        <dbReference type="EMBL" id="MDI2590210.1"/>
    </source>
</evidence>
<evidence type="ECO:0008006" key="4">
    <source>
        <dbReference type="Google" id="ProtNLM"/>
    </source>
</evidence>
<sequence>MSKKVCGTCLLTDDVEGVALDSDGICNVCRIWQGGGEQRQEQQRMHFQKDLEATLRAAKGSGKQYDCIVSFSGGKDSCYLLHRLVVDHGLKVLAYTSDYDIPPRTWENIRRTVKALGVDHHVHKPSLTLYKRFIRHLLMNQGPKGAVHTVCYFWLDIREGDLLRFALDKDIPLIFTGYSPGQPDPERMLYEMPPARIARDWTPHELFRSGVFQEHELALFWNPRRYAAGVTLPRILAPFHAWDYDQAKVTAKVIELGLVQDRIHANPVLSNFTLNWLLMYSDLKNLGHNPYKPEFSKLVREGKAKRLQWRIVFALMDFMVRKQILMGRHIKKSLQDLELQLDDLKMAPPAAVTPTSRGTQVHSDTMGKPRDYA</sequence>
<dbReference type="Proteomes" id="UP001159100">
    <property type="component" value="Unassembled WGS sequence"/>
</dbReference>
<comment type="caution">
    <text evidence="2">The sequence shown here is derived from an EMBL/GenBank/DDBJ whole genome shotgun (WGS) entry which is preliminary data.</text>
</comment>
<keyword evidence="3" id="KW-1185">Reference proteome</keyword>
<feature type="compositionally biased region" description="Polar residues" evidence="1">
    <location>
        <begin position="353"/>
        <end position="363"/>
    </location>
</feature>
<evidence type="ECO:0000313" key="3">
    <source>
        <dbReference type="Proteomes" id="UP001159100"/>
    </source>
</evidence>
<proteinExistence type="predicted"/>
<gene>
    <name evidence="2" type="ORF">POF45_02030</name>
</gene>
<reference evidence="2 3" key="1">
    <citation type="submission" date="2023-02" db="EMBL/GenBank/DDBJ databases">
        <title>Pseudomonas chrutzelriedensis sp. nov., a potently antifungal strain isolated from moss.</title>
        <authorList>
            <person name="Schnyder A."/>
            <person name="Kalawong R."/>
            <person name="Eberl L."/>
            <person name="Agnoli K."/>
        </authorList>
    </citation>
    <scope>NUCLEOTIDE SEQUENCE [LARGE SCALE GENOMIC DNA]</scope>
    <source>
        <strain evidence="2 3">681</strain>
    </source>
</reference>
<dbReference type="Gene3D" id="3.40.50.620">
    <property type="entry name" value="HUPs"/>
    <property type="match status" value="1"/>
</dbReference>
<accession>A0ABT6QH52</accession>